<dbReference type="Pfam" id="PF00989">
    <property type="entry name" value="PAS"/>
    <property type="match status" value="1"/>
</dbReference>
<evidence type="ECO:0000256" key="12">
    <source>
        <dbReference type="ARBA" id="ARBA00023012"/>
    </source>
</evidence>
<dbReference type="GO" id="GO:0005524">
    <property type="term" value="F:ATP binding"/>
    <property type="evidence" value="ECO:0007669"/>
    <property type="project" value="UniProtKB-KW"/>
</dbReference>
<keyword evidence="7 15" id="KW-0812">Transmembrane</keyword>
<dbReference type="InterPro" id="IPR011620">
    <property type="entry name" value="Sig_transdc_His_kinase_LytS_TM"/>
</dbReference>
<dbReference type="RefSeq" id="WP_116225360.1">
    <property type="nucleotide sequence ID" value="NZ_AP018437.1"/>
</dbReference>
<dbReference type="InterPro" id="IPR005467">
    <property type="entry name" value="His_kinase_dom"/>
</dbReference>
<sequence length="565" mass="62463">MNFIEFIDNAALLLVLSILSNNIQLRWLKREPLQSMALGLLYGLVAVTAMSIPMELQPGVIFDGRSVVLSLAGLFTSGPTTLIACVIAALWRVYLGGAGLFTGIGSIIISGMAGIIYRRAISRKVTHLTRGRLFLFGLSVHAILAMWFFTFPREIAILIVRQVFVPYLVVFPLATMLIGSFMEEQRERLQVEKDLENSEKRYRDLVSTLNEGVWEADADLVTTYVNPKIVEMLGYTPQEMLGHSVYDFIVPDEADNVRSHHLRRKQGISEQYETQFIRKDGSLIDVQLGVTPLVDEKGNFRGSLAGIQDISNLKAIQQELADQSRHLEDLVEERTRDLKDAQSQLIRAEKLATLGELAGGVGHELRNPLAVISNVVYLLKSSLPKSDANLLEYVEMIETETHNASSIINDLLNYSRIQPTEKEPAALSEVMAALLAKLPVPKNVTVENMLPADLPKATVNGQQVEMIFTNLISNAIEAMPKGGKLNISARVRGDNLTVSVTDTGVGISRKDLKKIFEPLYTTKPRGIGLGLAITSRLAELNNIKIRVKSQEGHGTTFSLDFLITA</sequence>
<dbReference type="SMART" id="SM00091">
    <property type="entry name" value="PAS"/>
    <property type="match status" value="1"/>
</dbReference>
<evidence type="ECO:0000256" key="6">
    <source>
        <dbReference type="ARBA" id="ARBA00022679"/>
    </source>
</evidence>
<reference evidence="19 20" key="1">
    <citation type="submission" date="2018-08" db="EMBL/GenBank/DDBJ databases">
        <title>Genomic Encyclopedia of Type Strains, Phase IV (KMG-IV): sequencing the most valuable type-strain genomes for metagenomic binning, comparative biology and taxonomic classification.</title>
        <authorList>
            <person name="Goeker M."/>
        </authorList>
    </citation>
    <scope>NUCLEOTIDE SEQUENCE [LARGE SCALE GENOMIC DNA]</scope>
    <source>
        <strain evidence="19 20">DSM 23923</strain>
    </source>
</reference>
<comment type="subcellular location">
    <subcellularLocation>
        <location evidence="2">Cell membrane</location>
        <topology evidence="2">Multi-pass membrane protein</topology>
    </subcellularLocation>
</comment>
<dbReference type="PROSITE" id="PS50109">
    <property type="entry name" value="HIS_KIN"/>
    <property type="match status" value="1"/>
</dbReference>
<dbReference type="InterPro" id="IPR000700">
    <property type="entry name" value="PAS-assoc_C"/>
</dbReference>
<dbReference type="PROSITE" id="PS50112">
    <property type="entry name" value="PAS"/>
    <property type="match status" value="1"/>
</dbReference>
<dbReference type="Pfam" id="PF07694">
    <property type="entry name" value="5TM-5TMR_LYT"/>
    <property type="match status" value="1"/>
</dbReference>
<comment type="caution">
    <text evidence="19">The sequence shown here is derived from an EMBL/GenBank/DDBJ whole genome shotgun (WGS) entry which is preliminary data.</text>
</comment>
<keyword evidence="8" id="KW-0547">Nucleotide-binding</keyword>
<dbReference type="Gene3D" id="3.30.450.20">
    <property type="entry name" value="PAS domain"/>
    <property type="match status" value="1"/>
</dbReference>
<dbReference type="Gene3D" id="3.30.565.10">
    <property type="entry name" value="Histidine kinase-like ATPase, C-terminal domain"/>
    <property type="match status" value="1"/>
</dbReference>
<feature type="transmembrane region" description="Helical" evidence="15">
    <location>
        <begin position="129"/>
        <end position="149"/>
    </location>
</feature>
<evidence type="ECO:0000313" key="19">
    <source>
        <dbReference type="EMBL" id="REG08713.1"/>
    </source>
</evidence>
<dbReference type="InterPro" id="IPR004358">
    <property type="entry name" value="Sig_transdc_His_kin-like_C"/>
</dbReference>
<keyword evidence="11 15" id="KW-1133">Transmembrane helix</keyword>
<dbReference type="Gene3D" id="1.10.287.130">
    <property type="match status" value="1"/>
</dbReference>
<dbReference type="PROSITE" id="PS50113">
    <property type="entry name" value="PAC"/>
    <property type="match status" value="1"/>
</dbReference>
<dbReference type="InterPro" id="IPR036097">
    <property type="entry name" value="HisK_dim/P_sf"/>
</dbReference>
<dbReference type="AlphaFoldDB" id="A0A347ZP81"/>
<dbReference type="GO" id="GO:0005886">
    <property type="term" value="C:plasma membrane"/>
    <property type="evidence" value="ECO:0007669"/>
    <property type="project" value="UniProtKB-SubCell"/>
</dbReference>
<evidence type="ECO:0000259" key="16">
    <source>
        <dbReference type="PROSITE" id="PS50109"/>
    </source>
</evidence>
<dbReference type="PANTHER" id="PTHR43065">
    <property type="entry name" value="SENSOR HISTIDINE KINASE"/>
    <property type="match status" value="1"/>
</dbReference>
<keyword evidence="4" id="KW-1003">Cell membrane</keyword>
<keyword evidence="5" id="KW-0597">Phosphoprotein</keyword>
<evidence type="ECO:0000259" key="18">
    <source>
        <dbReference type="PROSITE" id="PS50113"/>
    </source>
</evidence>
<evidence type="ECO:0000313" key="20">
    <source>
        <dbReference type="Proteomes" id="UP000256388"/>
    </source>
</evidence>
<dbReference type="PANTHER" id="PTHR43065:SF10">
    <property type="entry name" value="PEROXIDE STRESS-ACTIVATED HISTIDINE KINASE MAK3"/>
    <property type="match status" value="1"/>
</dbReference>
<dbReference type="GO" id="GO:0006355">
    <property type="term" value="P:regulation of DNA-templated transcription"/>
    <property type="evidence" value="ECO:0007669"/>
    <property type="project" value="InterPro"/>
</dbReference>
<feature type="transmembrane region" description="Helical" evidence="15">
    <location>
        <begin position="97"/>
        <end position="117"/>
    </location>
</feature>
<evidence type="ECO:0000256" key="7">
    <source>
        <dbReference type="ARBA" id="ARBA00022692"/>
    </source>
</evidence>
<dbReference type="SMART" id="SM00387">
    <property type="entry name" value="HATPase_c"/>
    <property type="match status" value="1"/>
</dbReference>
<dbReference type="OrthoDB" id="9784397at2"/>
<keyword evidence="6" id="KW-0808">Transferase</keyword>
<evidence type="ECO:0000256" key="1">
    <source>
        <dbReference type="ARBA" id="ARBA00000085"/>
    </source>
</evidence>
<keyword evidence="12" id="KW-0902">Two-component regulatory system</keyword>
<dbReference type="SUPFAM" id="SSF55874">
    <property type="entry name" value="ATPase domain of HSP90 chaperone/DNA topoisomerase II/histidine kinase"/>
    <property type="match status" value="1"/>
</dbReference>
<dbReference type="InterPro" id="IPR035965">
    <property type="entry name" value="PAS-like_dom_sf"/>
</dbReference>
<dbReference type="SMART" id="SM00086">
    <property type="entry name" value="PAC"/>
    <property type="match status" value="1"/>
</dbReference>
<dbReference type="SUPFAM" id="SSF47384">
    <property type="entry name" value="Homodimeric domain of signal transducing histidine kinase"/>
    <property type="match status" value="1"/>
</dbReference>
<dbReference type="Pfam" id="PF00512">
    <property type="entry name" value="HisKA"/>
    <property type="match status" value="1"/>
</dbReference>
<evidence type="ECO:0000256" key="14">
    <source>
        <dbReference type="SAM" id="Coils"/>
    </source>
</evidence>
<dbReference type="GO" id="GO:0071555">
    <property type="term" value="P:cell wall organization"/>
    <property type="evidence" value="ECO:0007669"/>
    <property type="project" value="InterPro"/>
</dbReference>
<dbReference type="Pfam" id="PF02518">
    <property type="entry name" value="HATPase_c"/>
    <property type="match status" value="1"/>
</dbReference>
<evidence type="ECO:0000256" key="2">
    <source>
        <dbReference type="ARBA" id="ARBA00004651"/>
    </source>
</evidence>
<evidence type="ECO:0000256" key="11">
    <source>
        <dbReference type="ARBA" id="ARBA00022989"/>
    </source>
</evidence>
<dbReference type="SMART" id="SM00388">
    <property type="entry name" value="HisKA"/>
    <property type="match status" value="1"/>
</dbReference>
<dbReference type="SUPFAM" id="SSF55785">
    <property type="entry name" value="PYP-like sensor domain (PAS domain)"/>
    <property type="match status" value="1"/>
</dbReference>
<feature type="transmembrane region" description="Helical" evidence="15">
    <location>
        <begin position="35"/>
        <end position="56"/>
    </location>
</feature>
<keyword evidence="14" id="KW-0175">Coiled coil</keyword>
<keyword evidence="20" id="KW-1185">Reference proteome</keyword>
<evidence type="ECO:0000256" key="13">
    <source>
        <dbReference type="ARBA" id="ARBA00023136"/>
    </source>
</evidence>
<dbReference type="NCBIfam" id="TIGR00229">
    <property type="entry name" value="sensory_box"/>
    <property type="match status" value="1"/>
</dbReference>
<dbReference type="InterPro" id="IPR001610">
    <property type="entry name" value="PAC"/>
</dbReference>
<evidence type="ECO:0000256" key="10">
    <source>
        <dbReference type="ARBA" id="ARBA00022840"/>
    </source>
</evidence>
<dbReference type="CDD" id="cd00082">
    <property type="entry name" value="HisKA"/>
    <property type="match status" value="1"/>
</dbReference>
<evidence type="ECO:0000256" key="3">
    <source>
        <dbReference type="ARBA" id="ARBA00012438"/>
    </source>
</evidence>
<dbReference type="CDD" id="cd00075">
    <property type="entry name" value="HATPase"/>
    <property type="match status" value="1"/>
</dbReference>
<protein>
    <recommendedName>
        <fullName evidence="3">histidine kinase</fullName>
        <ecNumber evidence="3">2.7.13.3</ecNumber>
    </recommendedName>
</protein>
<dbReference type="InterPro" id="IPR036890">
    <property type="entry name" value="HATPase_C_sf"/>
</dbReference>
<feature type="transmembrane region" description="Helical" evidence="15">
    <location>
        <begin position="68"/>
        <end position="91"/>
    </location>
</feature>
<organism evidence="19 20">
    <name type="scientific">Pelolinea submarina</name>
    <dbReference type="NCBI Taxonomy" id="913107"/>
    <lineage>
        <taxon>Bacteria</taxon>
        <taxon>Bacillati</taxon>
        <taxon>Chloroflexota</taxon>
        <taxon>Anaerolineae</taxon>
        <taxon>Anaerolineales</taxon>
        <taxon>Anaerolineaceae</taxon>
        <taxon>Pelolinea</taxon>
    </lineage>
</organism>
<dbReference type="PRINTS" id="PR00344">
    <property type="entry name" value="BCTRLSENSOR"/>
</dbReference>
<evidence type="ECO:0000256" key="5">
    <source>
        <dbReference type="ARBA" id="ARBA00022553"/>
    </source>
</evidence>
<keyword evidence="9" id="KW-0418">Kinase</keyword>
<evidence type="ECO:0000259" key="17">
    <source>
        <dbReference type="PROSITE" id="PS50112"/>
    </source>
</evidence>
<comment type="catalytic activity">
    <reaction evidence="1">
        <text>ATP + protein L-histidine = ADP + protein N-phospho-L-histidine.</text>
        <dbReference type="EC" id="2.7.13.3"/>
    </reaction>
</comment>
<feature type="domain" description="Histidine kinase" evidence="16">
    <location>
        <begin position="360"/>
        <end position="565"/>
    </location>
</feature>
<dbReference type="InterPro" id="IPR013767">
    <property type="entry name" value="PAS_fold"/>
</dbReference>
<dbReference type="InterPro" id="IPR003594">
    <property type="entry name" value="HATPase_dom"/>
</dbReference>
<evidence type="ECO:0000256" key="8">
    <source>
        <dbReference type="ARBA" id="ARBA00022741"/>
    </source>
</evidence>
<dbReference type="EC" id="2.7.13.3" evidence="3"/>
<keyword evidence="10" id="KW-0067">ATP-binding</keyword>
<gene>
    <name evidence="19" type="ORF">DFR64_2088</name>
</gene>
<proteinExistence type="predicted"/>
<evidence type="ECO:0000256" key="9">
    <source>
        <dbReference type="ARBA" id="ARBA00022777"/>
    </source>
</evidence>
<dbReference type="CDD" id="cd00130">
    <property type="entry name" value="PAS"/>
    <property type="match status" value="1"/>
</dbReference>
<feature type="coiled-coil region" evidence="14">
    <location>
        <begin position="313"/>
        <end position="351"/>
    </location>
</feature>
<feature type="domain" description="PAS" evidence="17">
    <location>
        <begin position="198"/>
        <end position="271"/>
    </location>
</feature>
<feature type="transmembrane region" description="Helical" evidence="15">
    <location>
        <begin position="155"/>
        <end position="178"/>
    </location>
</feature>
<accession>A0A347ZP81</accession>
<feature type="domain" description="PAC" evidence="18">
    <location>
        <begin position="270"/>
        <end position="322"/>
    </location>
</feature>
<dbReference type="EMBL" id="QUMS01000002">
    <property type="protein sequence ID" value="REG08713.1"/>
    <property type="molecule type" value="Genomic_DNA"/>
</dbReference>
<keyword evidence="13 15" id="KW-0472">Membrane</keyword>
<dbReference type="GO" id="GO:0000155">
    <property type="term" value="F:phosphorelay sensor kinase activity"/>
    <property type="evidence" value="ECO:0007669"/>
    <property type="project" value="InterPro"/>
</dbReference>
<dbReference type="InterPro" id="IPR003661">
    <property type="entry name" value="HisK_dim/P_dom"/>
</dbReference>
<name>A0A347ZP81_9CHLR</name>
<evidence type="ECO:0000256" key="4">
    <source>
        <dbReference type="ARBA" id="ARBA00022475"/>
    </source>
</evidence>
<dbReference type="InterPro" id="IPR000014">
    <property type="entry name" value="PAS"/>
</dbReference>
<evidence type="ECO:0000256" key="15">
    <source>
        <dbReference type="SAM" id="Phobius"/>
    </source>
</evidence>
<dbReference type="Proteomes" id="UP000256388">
    <property type="component" value="Unassembled WGS sequence"/>
</dbReference>